<reference evidence="1 2" key="1">
    <citation type="submission" date="2024-01" db="EMBL/GenBank/DDBJ databases">
        <title>The genomes of 5 underutilized Papilionoideae crops provide insights into root nodulation and disease resistanc.</title>
        <authorList>
            <person name="Jiang F."/>
        </authorList>
    </citation>
    <scope>NUCLEOTIDE SEQUENCE [LARGE SCALE GENOMIC DNA]</scope>
    <source>
        <strain evidence="1">DUOXIRENSHENG_FW03</strain>
        <tissue evidence="1">Leaves</tissue>
    </source>
</reference>
<evidence type="ECO:0000313" key="2">
    <source>
        <dbReference type="Proteomes" id="UP001386955"/>
    </source>
</evidence>
<comment type="caution">
    <text evidence="1">The sequence shown here is derived from an EMBL/GenBank/DDBJ whole genome shotgun (WGS) entry which is preliminary data.</text>
</comment>
<protein>
    <submittedName>
        <fullName evidence="1">Uncharacterized protein</fullName>
    </submittedName>
</protein>
<proteinExistence type="predicted"/>
<dbReference type="EMBL" id="JAYMYS010000005">
    <property type="protein sequence ID" value="KAK7393708.1"/>
    <property type="molecule type" value="Genomic_DNA"/>
</dbReference>
<dbReference type="Proteomes" id="UP001386955">
    <property type="component" value="Unassembled WGS sequence"/>
</dbReference>
<gene>
    <name evidence="1" type="ORF">VNO78_22272</name>
</gene>
<accession>A0AAN9SGR0</accession>
<evidence type="ECO:0000313" key="1">
    <source>
        <dbReference type="EMBL" id="KAK7393708.1"/>
    </source>
</evidence>
<sequence length="97" mass="10956">MIMRRFIEIGGNDNDRDVKNTLLVVVDVAKLEVGATNQATLKEDLVEADYGYSVAVHNMVDHCRFGYVVAAHHKSLLETHFHNLKSFPTSRFKPNIS</sequence>
<organism evidence="1 2">
    <name type="scientific">Psophocarpus tetragonolobus</name>
    <name type="common">Winged bean</name>
    <name type="synonym">Dolichos tetragonolobus</name>
    <dbReference type="NCBI Taxonomy" id="3891"/>
    <lineage>
        <taxon>Eukaryota</taxon>
        <taxon>Viridiplantae</taxon>
        <taxon>Streptophyta</taxon>
        <taxon>Embryophyta</taxon>
        <taxon>Tracheophyta</taxon>
        <taxon>Spermatophyta</taxon>
        <taxon>Magnoliopsida</taxon>
        <taxon>eudicotyledons</taxon>
        <taxon>Gunneridae</taxon>
        <taxon>Pentapetalae</taxon>
        <taxon>rosids</taxon>
        <taxon>fabids</taxon>
        <taxon>Fabales</taxon>
        <taxon>Fabaceae</taxon>
        <taxon>Papilionoideae</taxon>
        <taxon>50 kb inversion clade</taxon>
        <taxon>NPAAA clade</taxon>
        <taxon>indigoferoid/millettioid clade</taxon>
        <taxon>Phaseoleae</taxon>
        <taxon>Psophocarpus</taxon>
    </lineage>
</organism>
<keyword evidence="2" id="KW-1185">Reference proteome</keyword>
<name>A0AAN9SGR0_PSOTE</name>
<dbReference type="AlphaFoldDB" id="A0AAN9SGR0"/>